<feature type="domain" description="DUF4440" evidence="1">
    <location>
        <begin position="24"/>
        <end position="128"/>
    </location>
</feature>
<accession>M0QIL8</accession>
<dbReference type="InterPro" id="IPR011944">
    <property type="entry name" value="Steroid_delta5-4_isomerase"/>
</dbReference>
<dbReference type="RefSeq" id="WP_007618294.1">
    <property type="nucleotide sequence ID" value="NZ_BANX01000007.1"/>
</dbReference>
<evidence type="ECO:0000259" key="1">
    <source>
        <dbReference type="Pfam" id="PF14534"/>
    </source>
</evidence>
<dbReference type="SUPFAM" id="SSF54427">
    <property type="entry name" value="NTF2-like"/>
    <property type="match status" value="1"/>
</dbReference>
<dbReference type="Proteomes" id="UP000011666">
    <property type="component" value="Unassembled WGS sequence"/>
</dbReference>
<dbReference type="InterPro" id="IPR027843">
    <property type="entry name" value="DUF4440"/>
</dbReference>
<dbReference type="OrthoDB" id="4562637at2"/>
<name>M0QIL8_9ACTN</name>
<dbReference type="NCBIfam" id="TIGR02246">
    <property type="entry name" value="SgcJ/EcaC family oxidoreductase"/>
    <property type="match status" value="1"/>
</dbReference>
<keyword evidence="3" id="KW-1185">Reference proteome</keyword>
<evidence type="ECO:0000313" key="2">
    <source>
        <dbReference type="EMBL" id="GAC67282.1"/>
    </source>
</evidence>
<organism evidence="2 3">
    <name type="scientific">Gordonia soli NBRC 108243</name>
    <dbReference type="NCBI Taxonomy" id="1223545"/>
    <lineage>
        <taxon>Bacteria</taxon>
        <taxon>Bacillati</taxon>
        <taxon>Actinomycetota</taxon>
        <taxon>Actinomycetes</taxon>
        <taxon>Mycobacteriales</taxon>
        <taxon>Gordoniaceae</taxon>
        <taxon>Gordonia</taxon>
    </lineage>
</organism>
<reference evidence="2 3" key="1">
    <citation type="submission" date="2013-01" db="EMBL/GenBank/DDBJ databases">
        <title>Whole genome shotgun sequence of Gordonia soli NBRC 108243.</title>
        <authorList>
            <person name="Isaki-Nakamura S."/>
            <person name="Hosoyama A."/>
            <person name="Tsuchikane K."/>
            <person name="Ando Y."/>
            <person name="Baba S."/>
            <person name="Ohji S."/>
            <person name="Hamada M."/>
            <person name="Tamura T."/>
            <person name="Yamazoe A."/>
            <person name="Yamazaki S."/>
            <person name="Fujita N."/>
        </authorList>
    </citation>
    <scope>NUCLEOTIDE SEQUENCE [LARGE SCALE GENOMIC DNA]</scope>
    <source>
        <strain evidence="2 3">NBRC 108243</strain>
    </source>
</reference>
<dbReference type="Pfam" id="PF14534">
    <property type="entry name" value="DUF4440"/>
    <property type="match status" value="1"/>
</dbReference>
<proteinExistence type="predicted"/>
<dbReference type="STRING" id="1223545.GS4_07_00310"/>
<dbReference type="eggNOG" id="COG4319">
    <property type="taxonomic scope" value="Bacteria"/>
</dbReference>
<dbReference type="Gene3D" id="3.10.450.50">
    <property type="match status" value="1"/>
</dbReference>
<protein>
    <recommendedName>
        <fullName evidence="1">DUF4440 domain-containing protein</fullName>
    </recommendedName>
</protein>
<dbReference type="InterPro" id="IPR032710">
    <property type="entry name" value="NTF2-like_dom_sf"/>
</dbReference>
<dbReference type="AlphaFoldDB" id="M0QIL8"/>
<dbReference type="EMBL" id="BANX01000007">
    <property type="protein sequence ID" value="GAC67282.1"/>
    <property type="molecule type" value="Genomic_DNA"/>
</dbReference>
<evidence type="ECO:0000313" key="3">
    <source>
        <dbReference type="Proteomes" id="UP000011666"/>
    </source>
</evidence>
<sequence>MAEKNTISSRPALHLGLDVAEAVDELVDRLQRGVSSSDADMYDSIFADDILWGTPKGRVLQGYGELNAIHHRLMAASVAPPSTFVVDQVITPSPDVVVAQISRVAVEPGGFSEVAMYVLVRRDERWWVSAVQNTPITDQLPS</sequence>
<gene>
    <name evidence="2" type="ORF">GS4_07_00310</name>
</gene>
<comment type="caution">
    <text evidence="2">The sequence shown here is derived from an EMBL/GenBank/DDBJ whole genome shotgun (WGS) entry which is preliminary data.</text>
</comment>